<dbReference type="STRING" id="595434.RISK_000099"/>
<sequence>MFFGFRDSLFPGSAWEHTVLEAPPPDCVSAGGACSALRSQAEPGNEKKPRL</sequence>
<organism evidence="1 2">
    <name type="scientific">Rhodopirellula islandica</name>
    <dbReference type="NCBI Taxonomy" id="595434"/>
    <lineage>
        <taxon>Bacteria</taxon>
        <taxon>Pseudomonadati</taxon>
        <taxon>Planctomycetota</taxon>
        <taxon>Planctomycetia</taxon>
        <taxon>Pirellulales</taxon>
        <taxon>Pirellulaceae</taxon>
        <taxon>Rhodopirellula</taxon>
    </lineage>
</organism>
<reference evidence="1" key="1">
    <citation type="submission" date="2015-05" db="EMBL/GenBank/DDBJ databases">
        <title>Permanent draft genome of Rhodopirellula islandicus K833.</title>
        <authorList>
            <person name="Kizina J."/>
            <person name="Richter M."/>
            <person name="Glockner F.O."/>
            <person name="Harder J."/>
        </authorList>
    </citation>
    <scope>NUCLEOTIDE SEQUENCE [LARGE SCALE GENOMIC DNA]</scope>
    <source>
        <strain evidence="1">K833</strain>
    </source>
</reference>
<evidence type="ECO:0000313" key="2">
    <source>
        <dbReference type="Proteomes" id="UP000036367"/>
    </source>
</evidence>
<dbReference type="EMBL" id="LECT01000001">
    <property type="protein sequence ID" value="KLU07920.1"/>
    <property type="molecule type" value="Genomic_DNA"/>
</dbReference>
<proteinExistence type="predicted"/>
<dbReference type="AlphaFoldDB" id="A0A0J1BN90"/>
<dbReference type="PATRIC" id="fig|595434.4.peg.94"/>
<comment type="caution">
    <text evidence="1">The sequence shown here is derived from an EMBL/GenBank/DDBJ whole genome shotgun (WGS) entry which is preliminary data.</text>
</comment>
<name>A0A0J1BN90_RHOIS</name>
<protein>
    <submittedName>
        <fullName evidence="1">Uncharacterized protein</fullName>
    </submittedName>
</protein>
<dbReference type="Proteomes" id="UP000036367">
    <property type="component" value="Unassembled WGS sequence"/>
</dbReference>
<evidence type="ECO:0000313" key="1">
    <source>
        <dbReference type="EMBL" id="KLU07920.1"/>
    </source>
</evidence>
<accession>A0A0J1BN90</accession>
<gene>
    <name evidence="1" type="ORF">RISK_000099</name>
</gene>
<keyword evidence="2" id="KW-1185">Reference proteome</keyword>